<keyword evidence="11" id="KW-0472">Membrane</keyword>
<dbReference type="EC" id="3.4.11.-" evidence="11"/>
<gene>
    <name evidence="15" type="ORF">DICPUDRAFT_51094</name>
</gene>
<keyword evidence="5 11" id="KW-0378">Hydrolase</keyword>
<dbReference type="SUPFAM" id="SSF55486">
    <property type="entry name" value="Metalloproteases ('zincins'), catalytic domain"/>
    <property type="match status" value="1"/>
</dbReference>
<evidence type="ECO:0000256" key="1">
    <source>
        <dbReference type="ARBA" id="ARBA00010136"/>
    </source>
</evidence>
<evidence type="ECO:0000256" key="3">
    <source>
        <dbReference type="ARBA" id="ARBA00022670"/>
    </source>
</evidence>
<comment type="similarity">
    <text evidence="1 11">Belongs to the peptidase M1 family.</text>
</comment>
<organism evidence="15 16">
    <name type="scientific">Dictyostelium purpureum</name>
    <name type="common">Slime mold</name>
    <dbReference type="NCBI Taxonomy" id="5786"/>
    <lineage>
        <taxon>Eukaryota</taxon>
        <taxon>Amoebozoa</taxon>
        <taxon>Evosea</taxon>
        <taxon>Eumycetozoa</taxon>
        <taxon>Dictyostelia</taxon>
        <taxon>Dictyosteliales</taxon>
        <taxon>Dictyosteliaceae</taxon>
        <taxon>Dictyostelium</taxon>
    </lineage>
</organism>
<feature type="active site" description="Proton acceptor" evidence="8">
    <location>
        <position position="426"/>
    </location>
</feature>
<name>F1A1Z2_DICPU</name>
<keyword evidence="11" id="KW-0812">Transmembrane</keyword>
<dbReference type="AlphaFoldDB" id="F1A1Z2"/>
<feature type="transmembrane region" description="Helical" evidence="11">
    <location>
        <begin position="58"/>
        <end position="79"/>
    </location>
</feature>
<comment type="cofactor">
    <cofactor evidence="9 11">
        <name>Zn(2+)</name>
        <dbReference type="ChEBI" id="CHEBI:29105"/>
    </cofactor>
    <text evidence="9 11">Binds 1 zinc ion per subunit.</text>
</comment>
<dbReference type="Gene3D" id="1.10.390.10">
    <property type="entry name" value="Neutral Protease Domain 2"/>
    <property type="match status" value="1"/>
</dbReference>
<evidence type="ECO:0000256" key="5">
    <source>
        <dbReference type="ARBA" id="ARBA00022801"/>
    </source>
</evidence>
<dbReference type="PANTHER" id="PTHR11533:SF299">
    <property type="entry name" value="AMINOPEPTIDASE"/>
    <property type="match status" value="1"/>
</dbReference>
<evidence type="ECO:0000256" key="7">
    <source>
        <dbReference type="ARBA" id="ARBA00023049"/>
    </source>
</evidence>
<dbReference type="InterPro" id="IPR027268">
    <property type="entry name" value="Peptidase_M4/M1_CTD_sf"/>
</dbReference>
<dbReference type="GO" id="GO:0008270">
    <property type="term" value="F:zinc ion binding"/>
    <property type="evidence" value="ECO:0007669"/>
    <property type="project" value="UniProtKB-UniRule"/>
</dbReference>
<feature type="binding site" evidence="9">
    <location>
        <position position="448"/>
    </location>
    <ligand>
        <name>Zn(2+)</name>
        <dbReference type="ChEBI" id="CHEBI:29105"/>
        <note>catalytic</note>
    </ligand>
</feature>
<dbReference type="KEGG" id="dpp:DICPUDRAFT_51094"/>
<evidence type="ECO:0000313" key="16">
    <source>
        <dbReference type="Proteomes" id="UP000001064"/>
    </source>
</evidence>
<dbReference type="FunFam" id="1.10.390.10:FF:000006">
    <property type="entry name" value="Puromycin-sensitive aminopeptidase"/>
    <property type="match status" value="1"/>
</dbReference>
<dbReference type="InterPro" id="IPR024571">
    <property type="entry name" value="ERAP1-like_C_dom"/>
</dbReference>
<dbReference type="GO" id="GO:0043171">
    <property type="term" value="P:peptide catabolic process"/>
    <property type="evidence" value="ECO:0000318"/>
    <property type="project" value="GO_Central"/>
</dbReference>
<dbReference type="FunFam" id="2.60.40.1730:FF:000047">
    <property type="entry name" value="Aminopeptidase"/>
    <property type="match status" value="1"/>
</dbReference>
<dbReference type="EMBL" id="GL871392">
    <property type="protein sequence ID" value="EGC29778.1"/>
    <property type="molecule type" value="Genomic_DNA"/>
</dbReference>
<feature type="domain" description="Peptidase M1 membrane alanine aminopeptidase" evidence="12">
    <location>
        <begin position="353"/>
        <end position="577"/>
    </location>
</feature>
<protein>
    <recommendedName>
        <fullName evidence="11">Aminopeptidase</fullName>
        <ecNumber evidence="11">3.4.11.-</ecNumber>
    </recommendedName>
</protein>
<dbReference type="FunFam" id="2.60.40.1910:FF:000022">
    <property type="match status" value="1"/>
</dbReference>
<dbReference type="STRING" id="5786.F1A1Z2"/>
<dbReference type="InterPro" id="IPR050344">
    <property type="entry name" value="Peptidase_M1_aminopeptidases"/>
</dbReference>
<dbReference type="RefSeq" id="XP_003293686.1">
    <property type="nucleotide sequence ID" value="XM_003293638.1"/>
</dbReference>
<dbReference type="InterPro" id="IPR014782">
    <property type="entry name" value="Peptidase_M1_dom"/>
</dbReference>
<evidence type="ECO:0000259" key="12">
    <source>
        <dbReference type="Pfam" id="PF01433"/>
    </source>
</evidence>
<dbReference type="Gene3D" id="1.25.50.20">
    <property type="match status" value="1"/>
</dbReference>
<dbReference type="GeneID" id="10505009"/>
<feature type="binding site" evidence="9">
    <location>
        <position position="425"/>
    </location>
    <ligand>
        <name>Zn(2+)</name>
        <dbReference type="ChEBI" id="CHEBI:29105"/>
        <note>catalytic</note>
    </ligand>
</feature>
<dbReference type="PANTHER" id="PTHR11533">
    <property type="entry name" value="PROTEASE M1 ZINC METALLOPROTEASE"/>
    <property type="match status" value="1"/>
</dbReference>
<dbReference type="Gene3D" id="2.60.40.1910">
    <property type="match status" value="1"/>
</dbReference>
<keyword evidence="4 9" id="KW-0479">Metal-binding</keyword>
<dbReference type="MEROPS" id="M01.A30"/>
<dbReference type="GO" id="GO:0006508">
    <property type="term" value="P:proteolysis"/>
    <property type="evidence" value="ECO:0000318"/>
    <property type="project" value="GO_Central"/>
</dbReference>
<feature type="binding site" evidence="9">
    <location>
        <position position="429"/>
    </location>
    <ligand>
        <name>Zn(2+)</name>
        <dbReference type="ChEBI" id="CHEBI:29105"/>
        <note>catalytic</note>
    </ligand>
</feature>
<evidence type="ECO:0000256" key="11">
    <source>
        <dbReference type="RuleBase" id="RU364040"/>
    </source>
</evidence>
<keyword evidence="2 11" id="KW-0031">Aminopeptidase</keyword>
<evidence type="ECO:0000256" key="2">
    <source>
        <dbReference type="ARBA" id="ARBA00022438"/>
    </source>
</evidence>
<keyword evidence="6 9" id="KW-0862">Zinc</keyword>
<feature type="domain" description="ERAP1-like C-terminal" evidence="13">
    <location>
        <begin position="659"/>
        <end position="978"/>
    </location>
</feature>
<evidence type="ECO:0000256" key="4">
    <source>
        <dbReference type="ARBA" id="ARBA00022723"/>
    </source>
</evidence>
<dbReference type="OrthoDB" id="510539at2759"/>
<accession>F1A1Z2</accession>
<evidence type="ECO:0000256" key="8">
    <source>
        <dbReference type="PIRSR" id="PIRSR634016-1"/>
    </source>
</evidence>
<dbReference type="Pfam" id="PF17900">
    <property type="entry name" value="Peptidase_M1_N"/>
    <property type="match status" value="1"/>
</dbReference>
<dbReference type="eggNOG" id="KOG1046">
    <property type="taxonomic scope" value="Eukaryota"/>
</dbReference>
<dbReference type="CDD" id="cd09601">
    <property type="entry name" value="M1_APN-Q_like"/>
    <property type="match status" value="1"/>
</dbReference>
<dbReference type="Pfam" id="PF11838">
    <property type="entry name" value="ERAP1_C"/>
    <property type="match status" value="1"/>
</dbReference>
<keyword evidence="7 11" id="KW-0482">Metalloprotease</keyword>
<dbReference type="InterPro" id="IPR045357">
    <property type="entry name" value="Aminopeptidase_N-like_N"/>
</dbReference>
<dbReference type="SUPFAM" id="SSF63737">
    <property type="entry name" value="Leukotriene A4 hydrolase N-terminal domain"/>
    <property type="match status" value="1"/>
</dbReference>
<dbReference type="FunCoup" id="F1A1Z2">
    <property type="interactions" value="1"/>
</dbReference>
<evidence type="ECO:0000259" key="13">
    <source>
        <dbReference type="Pfam" id="PF11838"/>
    </source>
</evidence>
<dbReference type="Proteomes" id="UP000001064">
    <property type="component" value="Unassembled WGS sequence"/>
</dbReference>
<dbReference type="FunFam" id="1.25.50.20:FF:000038">
    <property type="entry name" value="Aminopeptidase"/>
    <property type="match status" value="1"/>
</dbReference>
<dbReference type="GO" id="GO:0070006">
    <property type="term" value="F:metalloaminopeptidase activity"/>
    <property type="evidence" value="ECO:0000318"/>
    <property type="project" value="GO_Central"/>
</dbReference>
<evidence type="ECO:0000256" key="9">
    <source>
        <dbReference type="PIRSR" id="PIRSR634016-3"/>
    </source>
</evidence>
<keyword evidence="16" id="KW-1185">Reference proteome</keyword>
<evidence type="ECO:0000256" key="6">
    <source>
        <dbReference type="ARBA" id="ARBA00022833"/>
    </source>
</evidence>
<evidence type="ECO:0000259" key="14">
    <source>
        <dbReference type="Pfam" id="PF17900"/>
    </source>
</evidence>
<dbReference type="PRINTS" id="PR00756">
    <property type="entry name" value="ALADIPTASE"/>
</dbReference>
<dbReference type="VEuPathDB" id="AmoebaDB:DICPUDRAFT_51094"/>
<dbReference type="Pfam" id="PF01433">
    <property type="entry name" value="Peptidase_M1"/>
    <property type="match status" value="1"/>
</dbReference>
<keyword evidence="11" id="KW-1133">Transmembrane helix</keyword>
<evidence type="ECO:0000313" key="15">
    <source>
        <dbReference type="EMBL" id="EGC29778.1"/>
    </source>
</evidence>
<evidence type="ECO:0000256" key="10">
    <source>
        <dbReference type="PIRSR" id="PIRSR634016-4"/>
    </source>
</evidence>
<dbReference type="InterPro" id="IPR034016">
    <property type="entry name" value="M1_APN-typ"/>
</dbReference>
<dbReference type="InterPro" id="IPR001930">
    <property type="entry name" value="Peptidase_M1"/>
</dbReference>
<proteinExistence type="inferred from homology"/>
<reference evidence="16" key="1">
    <citation type="journal article" date="2011" name="Genome Biol.">
        <title>Comparative genomics of the social amoebae Dictyostelium discoideum and Dictyostelium purpureum.</title>
        <authorList>
            <consortium name="US DOE Joint Genome Institute (JGI-PGF)"/>
            <person name="Sucgang R."/>
            <person name="Kuo A."/>
            <person name="Tian X."/>
            <person name="Salerno W."/>
            <person name="Parikh A."/>
            <person name="Feasley C.L."/>
            <person name="Dalin E."/>
            <person name="Tu H."/>
            <person name="Huang E."/>
            <person name="Barry K."/>
            <person name="Lindquist E."/>
            <person name="Shapiro H."/>
            <person name="Bruce D."/>
            <person name="Schmutz J."/>
            <person name="Salamov A."/>
            <person name="Fey P."/>
            <person name="Gaudet P."/>
            <person name="Anjard C."/>
            <person name="Babu M.M."/>
            <person name="Basu S."/>
            <person name="Bushmanova Y."/>
            <person name="van der Wel H."/>
            <person name="Katoh-Kurasawa M."/>
            <person name="Dinh C."/>
            <person name="Coutinho P.M."/>
            <person name="Saito T."/>
            <person name="Elias M."/>
            <person name="Schaap P."/>
            <person name="Kay R.R."/>
            <person name="Henrissat B."/>
            <person name="Eichinger L."/>
            <person name="Rivero F."/>
            <person name="Putnam N.H."/>
            <person name="West C.M."/>
            <person name="Loomis W.F."/>
            <person name="Chisholm R.L."/>
            <person name="Shaulsky G."/>
            <person name="Strassmann J.E."/>
            <person name="Queller D.C."/>
            <person name="Kuspa A."/>
            <person name="Grigoriev I.V."/>
        </authorList>
    </citation>
    <scope>NUCLEOTIDE SEQUENCE [LARGE SCALE GENOMIC DNA]</scope>
    <source>
        <strain evidence="16">QSDP1</strain>
    </source>
</reference>
<feature type="site" description="Transition state stabilizer" evidence="10">
    <location>
        <position position="511"/>
    </location>
</feature>
<dbReference type="OMA" id="EETEYMP"/>
<dbReference type="InParanoid" id="F1A1Z2"/>
<sequence>MRNIGHIQLKDMEESHGDNEEYDMDGEVHTKGKKSFSDSKFSIRNIYNYLTGSNTKKAILIIFVCSIFIIFTIVFSIAAKPQFVYSDIKLPTNIVPIHYLAHIDTDVNPNNNFSFSGKIVATINVTNTNKNKLDYIVIHSADIETLEISSIYLEPVLNYKPDIYPNSTDHDEKLAIEPNSKIYNSDNSYYILYFNDLPKLYTKYGTIFKLYIEYTGSLNNEATLLRGLYLSTYESPQNSGNSKYLAVSQFEPVDARLAFPCFDEPNLKAKWTIWVSHSNSFTPLSNMPIQSQKPIQDNRTTTKFNTSPKMSSYLVCIVIHQFKSVSQLYIRNDNTTVNVTVWAEDELIDYVNYPLDMAIKSIKFFEEYFDIEYPLPKMDLVAIPDFAAGAMENWGLLTFRQSDLLISEKSSDQENRQRVSEVVSHEIAHQWFGDLVTMKWWNDLWLNEGFATFMSYKCMESVSKDFDSREIFQYSSKQPGLDVDASPYTHSISNNYTDPIDIMSSFDSVTYDKGSSILLMLESMVDSIKENAFRDGIRKYLKKYQYGNAMTNDLWNSLYESINFNPKMVIPDIMNQWTSQSGFPYLMVKSVNLENGTYQISQSKFIQPNITQPSDFKSDSLWWIPIRVKDNCERETLITLSNESMRYVNGPSRCGAGPFIVANYDATGFYRTLYDQATFDNILKRLSSPSEQPFDIYQRITIADDIYAFSKIGLIETYKTLEAYSYTVDTKETDFVVWKNILSFLSFVHNRLESQPCYIQFIKKAQNIFTKGLLPHIIKDLDPNKPLSDYSYNDLELRKSAFSKVNTLSIPDLKNHLYKIYQDNINTPEKIDPSIRGPCYSSIVRNGDISEYEWVMDRFKKTKLNEKIDSLKALANPKDPQLIYNTLRMVINGEIRSQDYYMVFIEMSYSPYAREIAWNFFIQNFEFFKSLPPGDIGKFVYYFANNMDSQEKIDQIVNYFNESHPIPSSSLANSIAAIQYNMNWVENQAPQLCKWLDEN</sequence>
<keyword evidence="3 11" id="KW-0645">Protease</keyword>
<dbReference type="InterPro" id="IPR042097">
    <property type="entry name" value="Aminopeptidase_N-like_N_sf"/>
</dbReference>
<feature type="domain" description="Aminopeptidase N-like N-terminal" evidence="14">
    <location>
        <begin position="96"/>
        <end position="314"/>
    </location>
</feature>
<dbReference type="Gene3D" id="2.60.40.1730">
    <property type="entry name" value="tricorn interacting facor f3 domain"/>
    <property type="match status" value="1"/>
</dbReference>